<keyword evidence="5" id="KW-0539">Nucleus</keyword>
<organism evidence="7 8">
    <name type="scientific">Perilla frutescens var. hirtella</name>
    <name type="common">Perilla citriodora</name>
    <name type="synonym">Perilla setoyensis</name>
    <dbReference type="NCBI Taxonomy" id="608512"/>
    <lineage>
        <taxon>Eukaryota</taxon>
        <taxon>Viridiplantae</taxon>
        <taxon>Streptophyta</taxon>
        <taxon>Embryophyta</taxon>
        <taxon>Tracheophyta</taxon>
        <taxon>Spermatophyta</taxon>
        <taxon>Magnoliopsida</taxon>
        <taxon>eudicotyledons</taxon>
        <taxon>Gunneridae</taxon>
        <taxon>Pentapetalae</taxon>
        <taxon>asterids</taxon>
        <taxon>lamiids</taxon>
        <taxon>Lamiales</taxon>
        <taxon>Lamiaceae</taxon>
        <taxon>Nepetoideae</taxon>
        <taxon>Elsholtzieae</taxon>
        <taxon>Perilla</taxon>
    </lineage>
</organism>
<keyword evidence="8" id="KW-1185">Reference proteome</keyword>
<feature type="region of interest" description="Disordered" evidence="6">
    <location>
        <begin position="34"/>
        <end position="55"/>
    </location>
</feature>
<comment type="subcellular location">
    <subcellularLocation>
        <location evidence="1">Nucleus</location>
    </subcellularLocation>
</comment>
<accession>A0AAD4J9Q4</accession>
<dbReference type="InterPro" id="IPR015300">
    <property type="entry name" value="DNA-bd_pseudobarrel_sf"/>
</dbReference>
<evidence type="ECO:0000313" key="8">
    <source>
        <dbReference type="Proteomes" id="UP001190926"/>
    </source>
</evidence>
<feature type="region of interest" description="Disordered" evidence="6">
    <location>
        <begin position="107"/>
        <end position="131"/>
    </location>
</feature>
<dbReference type="Gene3D" id="2.40.330.10">
    <property type="entry name" value="DNA-binding pseudobarrel domain"/>
    <property type="match status" value="1"/>
</dbReference>
<evidence type="ECO:0000256" key="1">
    <source>
        <dbReference type="ARBA" id="ARBA00004123"/>
    </source>
</evidence>
<evidence type="ECO:0000256" key="6">
    <source>
        <dbReference type="SAM" id="MobiDB-lite"/>
    </source>
</evidence>
<feature type="region of interest" description="Disordered" evidence="6">
    <location>
        <begin position="230"/>
        <end position="259"/>
    </location>
</feature>
<dbReference type="EMBL" id="SDAM02000104">
    <property type="protein sequence ID" value="KAH6829787.1"/>
    <property type="molecule type" value="Genomic_DNA"/>
</dbReference>
<evidence type="ECO:0008006" key="9">
    <source>
        <dbReference type="Google" id="ProtNLM"/>
    </source>
</evidence>
<keyword evidence="2" id="KW-0805">Transcription regulation</keyword>
<evidence type="ECO:0000256" key="5">
    <source>
        <dbReference type="ARBA" id="ARBA00023242"/>
    </source>
</evidence>
<comment type="caution">
    <text evidence="7">The sequence shown here is derived from an EMBL/GenBank/DDBJ whole genome shotgun (WGS) entry which is preliminary data.</text>
</comment>
<dbReference type="Proteomes" id="UP001190926">
    <property type="component" value="Unassembled WGS sequence"/>
</dbReference>
<dbReference type="InterPro" id="IPR005508">
    <property type="entry name" value="At2g31720-like"/>
</dbReference>
<evidence type="ECO:0000256" key="3">
    <source>
        <dbReference type="ARBA" id="ARBA00023125"/>
    </source>
</evidence>
<dbReference type="AlphaFoldDB" id="A0AAD4J9Q4"/>
<gene>
    <name evidence="7" type="ORF">C2S53_010744</name>
</gene>
<name>A0AAD4J9Q4_PERFH</name>
<feature type="compositionally biased region" description="Polar residues" evidence="6">
    <location>
        <begin position="43"/>
        <end position="52"/>
    </location>
</feature>
<dbReference type="GO" id="GO:0005634">
    <property type="term" value="C:nucleus"/>
    <property type="evidence" value="ECO:0007669"/>
    <property type="project" value="UniProtKB-SubCell"/>
</dbReference>
<reference evidence="7 8" key="1">
    <citation type="journal article" date="2021" name="Nat. Commun.">
        <title>Incipient diploidization of the medicinal plant Perilla within 10,000 years.</title>
        <authorList>
            <person name="Zhang Y."/>
            <person name="Shen Q."/>
            <person name="Leng L."/>
            <person name="Zhang D."/>
            <person name="Chen S."/>
            <person name="Shi Y."/>
            <person name="Ning Z."/>
            <person name="Chen S."/>
        </authorList>
    </citation>
    <scope>NUCLEOTIDE SEQUENCE [LARGE SCALE GENOMIC DNA]</scope>
    <source>
        <strain evidence="8">cv. PC099</strain>
    </source>
</reference>
<keyword evidence="4" id="KW-0804">Transcription</keyword>
<dbReference type="PANTHER" id="PTHR31541">
    <property type="entry name" value="B3 DOMAIN PLANT PROTEIN-RELATED"/>
    <property type="match status" value="1"/>
</dbReference>
<dbReference type="PANTHER" id="PTHR31541:SF25">
    <property type="entry name" value="GAMMA-GLIADIN B"/>
    <property type="match status" value="1"/>
</dbReference>
<evidence type="ECO:0000256" key="2">
    <source>
        <dbReference type="ARBA" id="ARBA00023015"/>
    </source>
</evidence>
<proteinExistence type="predicted"/>
<dbReference type="GO" id="GO:0003677">
    <property type="term" value="F:DNA binding"/>
    <property type="evidence" value="ECO:0007669"/>
    <property type="project" value="UniProtKB-KW"/>
</dbReference>
<evidence type="ECO:0000256" key="4">
    <source>
        <dbReference type="ARBA" id="ARBA00023163"/>
    </source>
</evidence>
<feature type="compositionally biased region" description="Basic and acidic residues" evidence="6">
    <location>
        <begin position="120"/>
        <end position="131"/>
    </location>
</feature>
<dbReference type="SUPFAM" id="SSF101936">
    <property type="entry name" value="DNA-binding pseudobarrel domain"/>
    <property type="match status" value="1"/>
</dbReference>
<sequence length="424" mass="47667">MRKINAGLGLTALPKVIFLTNGGKITVSLIQENHHHDHGGGRQISSPSSNRATLDHVHDGDDLDDATSKLATGMVYNPTPLRWCRPPEADFNGVGDHDHVETLSNQTALDGRGGVGKSAADSRNRNSDKYPPHAMIQEKYFFPRHDHPTTSMFLDDHVVEVDTVLRLSNCVSRNPNFTMKKKKKIINPIRPELRWFLPDFFDGIEEDEVDTTLSLRPPGSTITNNMKSRKLWKGKRRAETGVEAGEDHRKKRRDGDEDQRPLIPIELIPGLREISSDDGNRPTFLYRKRLEESDVRRGHNRLFVTRRERMMGFLREEEAAAVDGGGRRLKIVGVDGGGRVYEELGLTKWESLKVTVINSDWRKMVEENKAEKGDVVEIWGYREREKPCFAFNFRRENGGQGDDAAAAASSSGTSCIDEGTTSQV</sequence>
<feature type="compositionally biased region" description="Basic and acidic residues" evidence="6">
    <location>
        <begin position="237"/>
        <end position="259"/>
    </location>
</feature>
<feature type="region of interest" description="Disordered" evidence="6">
    <location>
        <begin position="399"/>
        <end position="424"/>
    </location>
</feature>
<evidence type="ECO:0000313" key="7">
    <source>
        <dbReference type="EMBL" id="KAH6829787.1"/>
    </source>
</evidence>
<protein>
    <recommendedName>
        <fullName evidence="9">B3 domain-containing protein</fullName>
    </recommendedName>
</protein>
<keyword evidence="3" id="KW-0238">DNA-binding</keyword>